<evidence type="ECO:0000259" key="3">
    <source>
        <dbReference type="Pfam" id="PF16344"/>
    </source>
</evidence>
<dbReference type="InterPro" id="IPR006860">
    <property type="entry name" value="FecR"/>
</dbReference>
<dbReference type="Gene3D" id="3.55.50.30">
    <property type="match status" value="1"/>
</dbReference>
<protein>
    <submittedName>
        <fullName evidence="4">Ferric-dicitrate binding protein FerR (Iron transport regulator)</fullName>
    </submittedName>
</protein>
<evidence type="ECO:0000313" key="4">
    <source>
        <dbReference type="EMBL" id="MBB6328953.1"/>
    </source>
</evidence>
<dbReference type="PANTHER" id="PTHR30273:SF2">
    <property type="entry name" value="PROTEIN FECR"/>
    <property type="match status" value="1"/>
</dbReference>
<proteinExistence type="predicted"/>
<keyword evidence="1" id="KW-1133">Transmembrane helix</keyword>
<feature type="domain" description="FecR protein" evidence="2">
    <location>
        <begin position="123"/>
        <end position="211"/>
    </location>
</feature>
<feature type="transmembrane region" description="Helical" evidence="1">
    <location>
        <begin position="84"/>
        <end position="105"/>
    </location>
</feature>
<evidence type="ECO:0000256" key="1">
    <source>
        <dbReference type="SAM" id="Phobius"/>
    </source>
</evidence>
<dbReference type="RefSeq" id="WP_184498570.1">
    <property type="nucleotide sequence ID" value="NZ_JACIJO010000006.1"/>
</dbReference>
<dbReference type="InterPro" id="IPR012373">
    <property type="entry name" value="Ferrdict_sens_TM"/>
</dbReference>
<dbReference type="GO" id="GO:0016989">
    <property type="term" value="F:sigma factor antagonist activity"/>
    <property type="evidence" value="ECO:0007669"/>
    <property type="project" value="TreeGrafter"/>
</dbReference>
<dbReference type="PANTHER" id="PTHR30273">
    <property type="entry name" value="PERIPLASMIC SIGNAL SENSOR AND SIGMA FACTOR ACTIVATOR FECR-RELATED"/>
    <property type="match status" value="1"/>
</dbReference>
<dbReference type="EMBL" id="JACIJO010000006">
    <property type="protein sequence ID" value="MBB6328953.1"/>
    <property type="molecule type" value="Genomic_DNA"/>
</dbReference>
<dbReference type="Gene3D" id="2.60.120.1440">
    <property type="match status" value="1"/>
</dbReference>
<dbReference type="Proteomes" id="UP000588604">
    <property type="component" value="Unassembled WGS sequence"/>
</dbReference>
<dbReference type="PIRSF" id="PIRSF018266">
    <property type="entry name" value="FecR"/>
    <property type="match status" value="1"/>
</dbReference>
<comment type="caution">
    <text evidence="4">The sequence shown here is derived from an EMBL/GenBank/DDBJ whole genome shotgun (WGS) entry which is preliminary data.</text>
</comment>
<gene>
    <name evidence="4" type="ORF">FHS59_004617</name>
</gene>
<reference evidence="4 5" key="1">
    <citation type="submission" date="2020-08" db="EMBL/GenBank/DDBJ databases">
        <title>Genomic Encyclopedia of Type Strains, Phase IV (KMG-IV): sequencing the most valuable type-strain genomes for metagenomic binning, comparative biology and taxonomic classification.</title>
        <authorList>
            <person name="Goeker M."/>
        </authorList>
    </citation>
    <scope>NUCLEOTIDE SEQUENCE [LARGE SCALE GENOMIC DNA]</scope>
    <source>
        <strain evidence="4 5">DSM 102044</strain>
    </source>
</reference>
<keyword evidence="5" id="KW-1185">Reference proteome</keyword>
<dbReference type="Pfam" id="PF04773">
    <property type="entry name" value="FecR"/>
    <property type="match status" value="1"/>
</dbReference>
<evidence type="ECO:0000259" key="2">
    <source>
        <dbReference type="Pfam" id="PF04773"/>
    </source>
</evidence>
<dbReference type="InterPro" id="IPR032508">
    <property type="entry name" value="FecR_C"/>
</dbReference>
<evidence type="ECO:0000313" key="5">
    <source>
        <dbReference type="Proteomes" id="UP000588604"/>
    </source>
</evidence>
<organism evidence="4 5">
    <name type="scientific">Algoriphagus iocasae</name>
    <dbReference type="NCBI Taxonomy" id="1836499"/>
    <lineage>
        <taxon>Bacteria</taxon>
        <taxon>Pseudomonadati</taxon>
        <taxon>Bacteroidota</taxon>
        <taxon>Cytophagia</taxon>
        <taxon>Cytophagales</taxon>
        <taxon>Cyclobacteriaceae</taxon>
        <taxon>Algoriphagus</taxon>
    </lineage>
</organism>
<dbReference type="Pfam" id="PF16344">
    <property type="entry name" value="FecR_C"/>
    <property type="match status" value="1"/>
</dbReference>
<keyword evidence="1" id="KW-0472">Membrane</keyword>
<name>A0A841MPL6_9BACT</name>
<accession>A0A841MPL6</accession>
<sequence length="328" mass="37268">MRLQSSLLGIIGKILRGKASPSEMGQFNQWYDSDLSDGLEIVDHRGRSKSDIEKEIFFKIRQRTTQIQKTDTSKIRNIIKLSPVWIAASIFLFLSVGILLHQLVYEQKPETTKSLSFLTFENGTGMFKKIKLPDGSTVQLYHNSQIQVAENFSENRYLKLSGEAFFDVRRDTIHPFRVESQNLVTEVLGTSFLIQNLENAKEVVAVKSGLVKVSDQADTSFILEPNYLLDFSNGSGNVREIPENAPLFAWTEDVLVFENTDMSTMVSELEDWYGVTIEHNLSKQISCEISGTFKKQSLENLLELINYSIPITYQINGNHVSLHFKNCP</sequence>
<dbReference type="AlphaFoldDB" id="A0A841MPL6"/>
<keyword evidence="1" id="KW-0812">Transmembrane</keyword>
<feature type="domain" description="Protein FecR C-terminal" evidence="3">
    <location>
        <begin position="255"/>
        <end position="320"/>
    </location>
</feature>